<keyword evidence="7" id="KW-0539">Nucleus</keyword>
<reference evidence="11 12" key="1">
    <citation type="journal article" date="2016" name="Mol. Biol. Evol.">
        <title>Comparative Genomics of Early-Diverging Mushroom-Forming Fungi Provides Insights into the Origins of Lignocellulose Decay Capabilities.</title>
        <authorList>
            <person name="Nagy L.G."/>
            <person name="Riley R."/>
            <person name="Tritt A."/>
            <person name="Adam C."/>
            <person name="Daum C."/>
            <person name="Floudas D."/>
            <person name="Sun H."/>
            <person name="Yadav J.S."/>
            <person name="Pangilinan J."/>
            <person name="Larsson K.H."/>
            <person name="Matsuura K."/>
            <person name="Barry K."/>
            <person name="Labutti K."/>
            <person name="Kuo R."/>
            <person name="Ohm R.A."/>
            <person name="Bhattacharya S.S."/>
            <person name="Shirouzu T."/>
            <person name="Yoshinaga Y."/>
            <person name="Martin F.M."/>
            <person name="Grigoriev I.V."/>
            <person name="Hibbett D.S."/>
        </authorList>
    </citation>
    <scope>NUCLEOTIDE SEQUENCE [LARGE SCALE GENOMIC DNA]</scope>
    <source>
        <strain evidence="11 12">93-53</strain>
    </source>
</reference>
<comment type="catalytic activity">
    <reaction evidence="7">
        <text>ATP + H2O = ADP + phosphate + H(+)</text>
        <dbReference type="Rhea" id="RHEA:13065"/>
        <dbReference type="ChEBI" id="CHEBI:15377"/>
        <dbReference type="ChEBI" id="CHEBI:15378"/>
        <dbReference type="ChEBI" id="CHEBI:30616"/>
        <dbReference type="ChEBI" id="CHEBI:43474"/>
        <dbReference type="ChEBI" id="CHEBI:456216"/>
    </reaction>
</comment>
<feature type="compositionally biased region" description="Acidic residues" evidence="8">
    <location>
        <begin position="668"/>
        <end position="683"/>
    </location>
</feature>
<dbReference type="OrthoDB" id="10261556at2759"/>
<dbReference type="InterPro" id="IPR014001">
    <property type="entry name" value="Helicase_ATP-bd"/>
</dbReference>
<name>A0A165HKH6_9APHY</name>
<dbReference type="Pfam" id="PF16124">
    <property type="entry name" value="RecQ_Zn_bind"/>
    <property type="match status" value="1"/>
</dbReference>
<sequence>MDSTSTSPSSRGESKSLRSPFSDPSIEKLSNVSTPQDRRKKRSRAADDCWNVLTETFGHSEYKGKQKEIVHAAVHGADVFVLAPTGMGKSICFQVPAIAAQHGVTVVVSPLLALMKNQVAKLRRADICVVAFTSETSREEKQDLVQDLHSGDPTTRLLYVSPEKFCAAEFTKMLAVLYEQERLNRLVVDEAHCISEWGHDFRAEYRRLGLFRDRYPNIPIMALTATATPAVQDDIVRSLKISEGNLFKVVHPFNRENLFYEVRYLSSPDPDAHKVDVFEYISGLHRRRGQPSSGIIYCRTRARCDDLSAYLRGKGLNARPYHRGIRPSVLDRTLEDWACGGTGKGGVDVVCATIAFGMGIDKADVRYILHYDLPKSFEGYYQETGRGGRDGLPSKCILFYSREDVVRVQKWVGGSHEKRLMRAESMEGPMPSQRAINSLRALINFAEGVDTCRHVAICKYFGEKIDSSKPEVVKRYCNDMCDVCKSPEKTKRRKLELSSQELVSSQTAMLQRQADSTEDEDGYFRIQESIRGNAAGPSSANPRNDMSSGWRSNFRAGDESHGIDRSNTISMNTTSSGSRKRPTSAFPDDQNRSKKAKISFSTPAPLGMSSRLRQSLNKPFRSPFRTPSSEHTLQDRSHSITEPPAPTIHEAEEVHDVVEISSEPPLEASDEESVPSADDDEETRIELPQTDVEMDVLFSRKISLPLRMQTFTSIRTVLHRTFADTTSGDHLWEKLNLSEATEELKNDVLARVARDLEFGLHSLSSTEEGYKARSLTQLKIVRAVRNAAAWKTTGGDDLENEREVVQLLMRTCTDSQKG</sequence>
<dbReference type="InParanoid" id="A0A165HKH6"/>
<organism evidence="11 12">
    <name type="scientific">Laetiporus sulphureus 93-53</name>
    <dbReference type="NCBI Taxonomy" id="1314785"/>
    <lineage>
        <taxon>Eukaryota</taxon>
        <taxon>Fungi</taxon>
        <taxon>Dikarya</taxon>
        <taxon>Basidiomycota</taxon>
        <taxon>Agaricomycotina</taxon>
        <taxon>Agaricomycetes</taxon>
        <taxon>Polyporales</taxon>
        <taxon>Laetiporus</taxon>
    </lineage>
</organism>
<dbReference type="GO" id="GO:0005634">
    <property type="term" value="C:nucleus"/>
    <property type="evidence" value="ECO:0007669"/>
    <property type="project" value="UniProtKB-SubCell"/>
</dbReference>
<dbReference type="Proteomes" id="UP000076871">
    <property type="component" value="Unassembled WGS sequence"/>
</dbReference>
<dbReference type="SMART" id="SM00487">
    <property type="entry name" value="DEXDc"/>
    <property type="match status" value="1"/>
</dbReference>
<dbReference type="STRING" id="1314785.A0A165HKH6"/>
<dbReference type="PROSITE" id="PS51194">
    <property type="entry name" value="HELICASE_CTER"/>
    <property type="match status" value="1"/>
</dbReference>
<dbReference type="PANTHER" id="PTHR13710:SF152">
    <property type="entry name" value="ATP-DEPENDENT DNA HELICASE Q5"/>
    <property type="match status" value="1"/>
</dbReference>
<feature type="compositionally biased region" description="Polar residues" evidence="8">
    <location>
        <begin position="565"/>
        <end position="577"/>
    </location>
</feature>
<dbReference type="InterPro" id="IPR004589">
    <property type="entry name" value="DNA_helicase_ATP-dep_RecQ"/>
</dbReference>
<evidence type="ECO:0000256" key="8">
    <source>
        <dbReference type="SAM" id="MobiDB-lite"/>
    </source>
</evidence>
<keyword evidence="4 7" id="KW-0347">Helicase</keyword>
<evidence type="ECO:0000256" key="7">
    <source>
        <dbReference type="RuleBase" id="RU364117"/>
    </source>
</evidence>
<gene>
    <name evidence="11" type="ORF">LAESUDRAFT_746662</name>
</gene>
<dbReference type="CDD" id="cd17920">
    <property type="entry name" value="DEXHc_RecQ"/>
    <property type="match status" value="1"/>
</dbReference>
<protein>
    <recommendedName>
        <fullName evidence="7">ATP-dependent DNA helicase</fullName>
        <ecNumber evidence="7">5.6.2.4</ecNumber>
    </recommendedName>
</protein>
<dbReference type="GeneID" id="63828453"/>
<dbReference type="Pfam" id="PF00270">
    <property type="entry name" value="DEAD"/>
    <property type="match status" value="1"/>
</dbReference>
<evidence type="ECO:0000256" key="2">
    <source>
        <dbReference type="ARBA" id="ARBA00022741"/>
    </source>
</evidence>
<comment type="subcellular location">
    <subcellularLocation>
        <location evidence="7">Nucleus</location>
    </subcellularLocation>
</comment>
<dbReference type="EC" id="5.6.2.4" evidence="7"/>
<keyword evidence="5 7" id="KW-0067">ATP-binding</keyword>
<evidence type="ECO:0000256" key="6">
    <source>
        <dbReference type="ARBA" id="ARBA00034617"/>
    </source>
</evidence>
<feature type="region of interest" description="Disordered" evidence="8">
    <location>
        <begin position="529"/>
        <end position="649"/>
    </location>
</feature>
<keyword evidence="3 7" id="KW-0378">Hydrolase</keyword>
<dbReference type="PROSITE" id="PS51192">
    <property type="entry name" value="HELICASE_ATP_BIND_1"/>
    <property type="match status" value="1"/>
</dbReference>
<dbReference type="GO" id="GO:0005524">
    <property type="term" value="F:ATP binding"/>
    <property type="evidence" value="ECO:0007669"/>
    <property type="project" value="UniProtKB-KW"/>
</dbReference>
<keyword evidence="12" id="KW-1185">Reference proteome</keyword>
<comment type="catalytic activity">
    <reaction evidence="6 7">
        <text>Couples ATP hydrolysis with the unwinding of duplex DNA by translocating in the 3'-5' direction.</text>
        <dbReference type="EC" id="5.6.2.4"/>
    </reaction>
</comment>
<dbReference type="EMBL" id="KV427606">
    <property type="protein sequence ID" value="KZT11848.1"/>
    <property type="molecule type" value="Genomic_DNA"/>
</dbReference>
<evidence type="ECO:0000259" key="10">
    <source>
        <dbReference type="PROSITE" id="PS51194"/>
    </source>
</evidence>
<evidence type="ECO:0000256" key="4">
    <source>
        <dbReference type="ARBA" id="ARBA00022806"/>
    </source>
</evidence>
<accession>A0A165HKH6</accession>
<feature type="domain" description="Helicase C-terminal" evidence="10">
    <location>
        <begin position="276"/>
        <end position="443"/>
    </location>
</feature>
<keyword evidence="2 7" id="KW-0547">Nucleotide-binding</keyword>
<evidence type="ECO:0000256" key="5">
    <source>
        <dbReference type="ARBA" id="ARBA00022840"/>
    </source>
</evidence>
<evidence type="ECO:0000313" key="11">
    <source>
        <dbReference type="EMBL" id="KZT11848.1"/>
    </source>
</evidence>
<dbReference type="GO" id="GO:0043138">
    <property type="term" value="F:3'-5' DNA helicase activity"/>
    <property type="evidence" value="ECO:0007669"/>
    <property type="project" value="UniProtKB-EC"/>
</dbReference>
<dbReference type="Pfam" id="PF00271">
    <property type="entry name" value="Helicase_C"/>
    <property type="match status" value="1"/>
</dbReference>
<dbReference type="RefSeq" id="XP_040769496.1">
    <property type="nucleotide sequence ID" value="XM_040911425.1"/>
</dbReference>
<dbReference type="InterPro" id="IPR001650">
    <property type="entry name" value="Helicase_C-like"/>
</dbReference>
<evidence type="ECO:0000256" key="3">
    <source>
        <dbReference type="ARBA" id="ARBA00022801"/>
    </source>
</evidence>
<dbReference type="PANTHER" id="PTHR13710">
    <property type="entry name" value="DNA HELICASE RECQ FAMILY MEMBER"/>
    <property type="match status" value="1"/>
</dbReference>
<dbReference type="NCBIfam" id="TIGR00614">
    <property type="entry name" value="recQ_fam"/>
    <property type="match status" value="1"/>
</dbReference>
<dbReference type="InterPro" id="IPR011545">
    <property type="entry name" value="DEAD/DEAH_box_helicase_dom"/>
</dbReference>
<feature type="domain" description="Helicase ATP-binding" evidence="9">
    <location>
        <begin position="70"/>
        <end position="245"/>
    </location>
</feature>
<dbReference type="SMART" id="SM00490">
    <property type="entry name" value="HELICc"/>
    <property type="match status" value="1"/>
</dbReference>
<dbReference type="AlphaFoldDB" id="A0A165HKH6"/>
<dbReference type="GO" id="GO:0003676">
    <property type="term" value="F:nucleic acid binding"/>
    <property type="evidence" value="ECO:0007669"/>
    <property type="project" value="InterPro"/>
</dbReference>
<feature type="compositionally biased region" description="Polar residues" evidence="8">
    <location>
        <begin position="536"/>
        <end position="551"/>
    </location>
</feature>
<evidence type="ECO:0000259" key="9">
    <source>
        <dbReference type="PROSITE" id="PS51192"/>
    </source>
</evidence>
<dbReference type="InterPro" id="IPR032284">
    <property type="entry name" value="RecQ_Zn-bd"/>
</dbReference>
<dbReference type="InterPro" id="IPR027417">
    <property type="entry name" value="P-loop_NTPase"/>
</dbReference>
<dbReference type="GO" id="GO:0005737">
    <property type="term" value="C:cytoplasm"/>
    <property type="evidence" value="ECO:0007669"/>
    <property type="project" value="TreeGrafter"/>
</dbReference>
<dbReference type="GO" id="GO:0016887">
    <property type="term" value="F:ATP hydrolysis activity"/>
    <property type="evidence" value="ECO:0007669"/>
    <property type="project" value="RHEA"/>
</dbReference>
<dbReference type="CDD" id="cd18794">
    <property type="entry name" value="SF2_C_RecQ"/>
    <property type="match status" value="1"/>
</dbReference>
<dbReference type="Gene3D" id="3.40.50.300">
    <property type="entry name" value="P-loop containing nucleotide triphosphate hydrolases"/>
    <property type="match status" value="2"/>
</dbReference>
<comment type="similarity">
    <text evidence="1 7">Belongs to the helicase family. RecQ subfamily.</text>
</comment>
<feature type="region of interest" description="Disordered" evidence="8">
    <location>
        <begin position="1"/>
        <end position="45"/>
    </location>
</feature>
<dbReference type="FunFam" id="3.40.50.300:FF:001389">
    <property type="entry name" value="ATP-dependent DNA helicase RecQ"/>
    <property type="match status" value="1"/>
</dbReference>
<dbReference type="SUPFAM" id="SSF52540">
    <property type="entry name" value="P-loop containing nucleoside triphosphate hydrolases"/>
    <property type="match status" value="1"/>
</dbReference>
<proteinExistence type="inferred from homology"/>
<dbReference type="GO" id="GO:0009378">
    <property type="term" value="F:four-way junction helicase activity"/>
    <property type="evidence" value="ECO:0007669"/>
    <property type="project" value="TreeGrafter"/>
</dbReference>
<evidence type="ECO:0000256" key="1">
    <source>
        <dbReference type="ARBA" id="ARBA00005446"/>
    </source>
</evidence>
<dbReference type="GO" id="GO:0005694">
    <property type="term" value="C:chromosome"/>
    <property type="evidence" value="ECO:0007669"/>
    <property type="project" value="TreeGrafter"/>
</dbReference>
<evidence type="ECO:0000313" key="12">
    <source>
        <dbReference type="Proteomes" id="UP000076871"/>
    </source>
</evidence>
<feature type="compositionally biased region" description="Low complexity" evidence="8">
    <location>
        <begin position="1"/>
        <end position="11"/>
    </location>
</feature>
<dbReference type="GO" id="GO:0000724">
    <property type="term" value="P:double-strand break repair via homologous recombination"/>
    <property type="evidence" value="ECO:0007669"/>
    <property type="project" value="TreeGrafter"/>
</dbReference>
<feature type="region of interest" description="Disordered" evidence="8">
    <location>
        <begin position="663"/>
        <end position="684"/>
    </location>
</feature>